<dbReference type="GO" id="GO:0005829">
    <property type="term" value="C:cytosol"/>
    <property type="evidence" value="ECO:0007669"/>
    <property type="project" value="TreeGrafter"/>
</dbReference>
<evidence type="ECO:0000313" key="6">
    <source>
        <dbReference type="EMBL" id="RFT46303.1"/>
    </source>
</evidence>
<dbReference type="InterPro" id="IPR004410">
    <property type="entry name" value="Malonyl_CoA-ACP_transAc_FabD"/>
</dbReference>
<dbReference type="NCBIfam" id="TIGR00128">
    <property type="entry name" value="fabD"/>
    <property type="match status" value="1"/>
</dbReference>
<organism evidence="6 7">
    <name type="scientific">Cutibacterium avidum</name>
    <dbReference type="NCBI Taxonomy" id="33010"/>
    <lineage>
        <taxon>Bacteria</taxon>
        <taxon>Bacillati</taxon>
        <taxon>Actinomycetota</taxon>
        <taxon>Actinomycetes</taxon>
        <taxon>Propionibacteriales</taxon>
        <taxon>Propionibacteriaceae</taxon>
        <taxon>Cutibacterium</taxon>
    </lineage>
</organism>
<comment type="catalytic activity">
    <reaction evidence="4">
        <text>holo-[ACP] + malonyl-CoA = malonyl-[ACP] + CoA</text>
        <dbReference type="Rhea" id="RHEA:41792"/>
        <dbReference type="Rhea" id="RHEA-COMP:9623"/>
        <dbReference type="Rhea" id="RHEA-COMP:9685"/>
        <dbReference type="ChEBI" id="CHEBI:57287"/>
        <dbReference type="ChEBI" id="CHEBI:57384"/>
        <dbReference type="ChEBI" id="CHEBI:64479"/>
        <dbReference type="ChEBI" id="CHEBI:78449"/>
        <dbReference type="EC" id="2.3.1.39"/>
    </reaction>
</comment>
<gene>
    <name evidence="6" type="primary">fabD</name>
    <name evidence="6" type="ORF">CHT91_01675</name>
</gene>
<comment type="caution">
    <text evidence="6">The sequence shown here is derived from an EMBL/GenBank/DDBJ whole genome shotgun (WGS) entry which is preliminary data.</text>
</comment>
<dbReference type="InterPro" id="IPR001227">
    <property type="entry name" value="Ac_transferase_dom_sf"/>
</dbReference>
<dbReference type="InterPro" id="IPR013785">
    <property type="entry name" value="Aldolase_TIM"/>
</dbReference>
<dbReference type="GO" id="GO:0004314">
    <property type="term" value="F:[acyl-carrier-protein] S-malonyltransferase activity"/>
    <property type="evidence" value="ECO:0007669"/>
    <property type="project" value="UniProtKB-EC"/>
</dbReference>
<evidence type="ECO:0000256" key="1">
    <source>
        <dbReference type="ARBA" id="ARBA00013258"/>
    </source>
</evidence>
<protein>
    <recommendedName>
        <fullName evidence="1">[acyl-carrier-protein] S-malonyltransferase</fullName>
        <ecNumber evidence="1">2.3.1.39</ecNumber>
    </recommendedName>
</protein>
<evidence type="ECO:0000256" key="3">
    <source>
        <dbReference type="ARBA" id="ARBA00023315"/>
    </source>
</evidence>
<dbReference type="PANTHER" id="PTHR42681">
    <property type="entry name" value="MALONYL-COA-ACYL CARRIER PROTEIN TRANSACYLASE, MITOCHONDRIAL"/>
    <property type="match status" value="1"/>
</dbReference>
<dbReference type="InterPro" id="IPR050858">
    <property type="entry name" value="Mal-CoA-ACP_Trans/PKS_FabD"/>
</dbReference>
<dbReference type="Pfam" id="PF00698">
    <property type="entry name" value="Acyl_transf_1"/>
    <property type="match status" value="1"/>
</dbReference>
<dbReference type="EMBL" id="NOWI01000002">
    <property type="protein sequence ID" value="RFT46303.1"/>
    <property type="molecule type" value="Genomic_DNA"/>
</dbReference>
<dbReference type="PANTHER" id="PTHR42681:SF1">
    <property type="entry name" value="MALONYL-COA-ACYL CARRIER PROTEIN TRANSACYLASE, MITOCHONDRIAL"/>
    <property type="match status" value="1"/>
</dbReference>
<evidence type="ECO:0000256" key="2">
    <source>
        <dbReference type="ARBA" id="ARBA00022679"/>
    </source>
</evidence>
<accession>A0A3E2DMX6</accession>
<dbReference type="Proteomes" id="UP000259211">
    <property type="component" value="Unassembled WGS sequence"/>
</dbReference>
<dbReference type="SUPFAM" id="SSF51412">
    <property type="entry name" value="Inosine monophosphate dehydrogenase (IMPDH)"/>
    <property type="match status" value="1"/>
</dbReference>
<dbReference type="SUPFAM" id="SSF55048">
    <property type="entry name" value="Probable ACP-binding domain of malonyl-CoA ACP transacylase"/>
    <property type="match status" value="1"/>
</dbReference>
<dbReference type="InterPro" id="IPR016035">
    <property type="entry name" value="Acyl_Trfase/lysoPLipase"/>
</dbReference>
<dbReference type="RefSeq" id="WP_117188449.1">
    <property type="nucleotide sequence ID" value="NZ_JAQDJS010000020.1"/>
</dbReference>
<dbReference type="GO" id="GO:0006633">
    <property type="term" value="P:fatty acid biosynthetic process"/>
    <property type="evidence" value="ECO:0007669"/>
    <property type="project" value="TreeGrafter"/>
</dbReference>
<dbReference type="Gene3D" id="3.30.70.250">
    <property type="entry name" value="Malonyl-CoA ACP transacylase, ACP-binding"/>
    <property type="match status" value="1"/>
</dbReference>
<dbReference type="InterPro" id="IPR016036">
    <property type="entry name" value="Malonyl_transacylase_ACP-bd"/>
</dbReference>
<dbReference type="SMART" id="SM00827">
    <property type="entry name" value="PKS_AT"/>
    <property type="match status" value="1"/>
</dbReference>
<dbReference type="Gene3D" id="3.40.366.10">
    <property type="entry name" value="Malonyl-Coenzyme A Acyl Carrier Protein, domain 2"/>
    <property type="match status" value="1"/>
</dbReference>
<name>A0A3E2DMX6_9ACTN</name>
<dbReference type="InterPro" id="IPR049489">
    <property type="entry name" value="FabD-like_helical_ins"/>
</dbReference>
<keyword evidence="3" id="KW-0012">Acyltransferase</keyword>
<dbReference type="EC" id="2.3.1.39" evidence="1"/>
<sequence length="735" mass="78747">MIVHLFPGQGSQHVGMGAELFKRYPQLVEQADEVLGYSIKTLCLEDPRSELSQTQFTQPALFIVNALSYLARIDDGEAQPDFVAGHSLGEYDALFAAGVVDFEQGLRLVQRRGALMSQVRGGGMAAVVGLDEQGVLDVINEESLHHLDLANINSPKQVVVAGAATDIEAAREAFEKRGARYVTLNVSGAFHSRHMQPSSVEFASFVDGMALNAPTIPVIANVTARPYQADAVAKTLVRQISSPVRWCESIQVLMGYGVTDFVEVGPGAVLSGLARQIKRSAKPIYVPESEAAAEVSSSLAEPAGGDDQPERVGVEDLDVLPVVCGAMFRGISGPRFVAAAAESGLVAALGTEGLPLDEVERLVRETTSLLGARPWALAVSPSWYEPDREAALIDIALRHGVTRLEASGYVSVSPVLARFRLKGAYRRDEQVYAPHQVMCKTSRPEVARQFCAPLSASLVQRLVSEARVTAAEAEVASSIAAASSLCADSQGGWLTDHAPATAVLPTFLRLRDQATTVLSHPIPVGLAGGLGSPEAFAAALVMGAEFLMTGSINQCTPEAATSDHVKDLLAACEIQDTTTAPAAAAFELLTPMQVMRRGTLVSARAKRLRDVFERFSSWDEVDELTQDQIERRVLGETFDSARQRAVHAHLLPPDEADPRAVFVGVIRSYLDHCAEAALAGDPEHQVDYLVPTGPAMGAFNSWAAGTDFADWRQRHVGIINRSLYEAAQELLAKGA</sequence>
<evidence type="ECO:0000259" key="5">
    <source>
        <dbReference type="SMART" id="SM00827"/>
    </source>
</evidence>
<dbReference type="SUPFAM" id="SSF52151">
    <property type="entry name" value="FabD/lysophospholipase-like"/>
    <property type="match status" value="1"/>
</dbReference>
<evidence type="ECO:0000256" key="4">
    <source>
        <dbReference type="ARBA" id="ARBA00048462"/>
    </source>
</evidence>
<dbReference type="AlphaFoldDB" id="A0A3E2DMX6"/>
<proteinExistence type="predicted"/>
<dbReference type="InterPro" id="IPR014043">
    <property type="entry name" value="Acyl_transferase_dom"/>
</dbReference>
<evidence type="ECO:0000313" key="7">
    <source>
        <dbReference type="Proteomes" id="UP000259211"/>
    </source>
</evidence>
<dbReference type="Gene3D" id="3.20.20.70">
    <property type="entry name" value="Aldolase class I"/>
    <property type="match status" value="1"/>
</dbReference>
<dbReference type="Pfam" id="PF21607">
    <property type="entry name" value="FabD_helical_ins"/>
    <property type="match status" value="1"/>
</dbReference>
<feature type="domain" description="Malonyl-CoA:ACP transacylase (MAT)" evidence="5">
    <location>
        <begin position="5"/>
        <end position="331"/>
    </location>
</feature>
<keyword evidence="2 6" id="KW-0808">Transferase</keyword>
<reference evidence="6 7" key="1">
    <citation type="submission" date="2017-07" db="EMBL/GenBank/DDBJ databases">
        <authorList>
            <person name="Sun Z.S."/>
            <person name="Albrecht U."/>
            <person name="Echele G."/>
            <person name="Lee C.C."/>
        </authorList>
    </citation>
    <scope>NUCLEOTIDE SEQUENCE [LARGE SCALE GENOMIC DNA]</scope>
    <source>
        <strain evidence="6 7">P16-029</strain>
    </source>
</reference>